<reference evidence="1 2" key="1">
    <citation type="submission" date="2020-04" db="EMBL/GenBank/DDBJ databases">
        <title>MicrobeNet Type strains.</title>
        <authorList>
            <person name="Nicholson A.C."/>
        </authorList>
    </citation>
    <scope>NUCLEOTIDE SEQUENCE [LARGE SCALE GENOMIC DNA]</scope>
    <source>
        <strain evidence="1 2">ATCC BAA-14</strain>
    </source>
</reference>
<dbReference type="Gene3D" id="3.10.180.10">
    <property type="entry name" value="2,3-Dihydroxybiphenyl 1,2-Dioxygenase, domain 1"/>
    <property type="match status" value="1"/>
</dbReference>
<evidence type="ECO:0000313" key="2">
    <source>
        <dbReference type="Proteomes" id="UP000563898"/>
    </source>
</evidence>
<organism evidence="1 2">
    <name type="scientific">Gordonia polyisoprenivorans</name>
    <dbReference type="NCBI Taxonomy" id="84595"/>
    <lineage>
        <taxon>Bacteria</taxon>
        <taxon>Bacillati</taxon>
        <taxon>Actinomycetota</taxon>
        <taxon>Actinomycetes</taxon>
        <taxon>Mycobacteriales</taxon>
        <taxon>Gordoniaceae</taxon>
        <taxon>Gordonia</taxon>
    </lineage>
</organism>
<proteinExistence type="predicted"/>
<dbReference type="InterPro" id="IPR029068">
    <property type="entry name" value="Glyas_Bleomycin-R_OHBP_Dase"/>
</dbReference>
<dbReference type="Proteomes" id="UP000563898">
    <property type="component" value="Unassembled WGS sequence"/>
</dbReference>
<dbReference type="EMBL" id="JAAXPC010000007">
    <property type="protein sequence ID" value="NKY02566.1"/>
    <property type="molecule type" value="Genomic_DNA"/>
</dbReference>
<sequence length="116" mass="12430">MTDAPSNIVAALARVHVDDLDAALPLYRELTGDEPHTFGFRDIRLATVGAFLLIEGGDEQVRSRTATVIVRDIAVVERTVADLGGTVLEGPAPAPNGPRLIARHPDGAVVEYIQYD</sequence>
<dbReference type="AlphaFoldDB" id="A0A846WNI7"/>
<evidence type="ECO:0008006" key="3">
    <source>
        <dbReference type="Google" id="ProtNLM"/>
    </source>
</evidence>
<dbReference type="SUPFAM" id="SSF54593">
    <property type="entry name" value="Glyoxalase/Bleomycin resistance protein/Dihydroxybiphenyl dioxygenase"/>
    <property type="match status" value="1"/>
</dbReference>
<dbReference type="RefSeq" id="WP_006371234.1">
    <property type="nucleotide sequence ID" value="NZ_CP116236.1"/>
</dbReference>
<evidence type="ECO:0000313" key="1">
    <source>
        <dbReference type="EMBL" id="NKY02566.1"/>
    </source>
</evidence>
<comment type="caution">
    <text evidence="1">The sequence shown here is derived from an EMBL/GenBank/DDBJ whole genome shotgun (WGS) entry which is preliminary data.</text>
</comment>
<accession>A0A846WNI7</accession>
<protein>
    <recommendedName>
        <fullName evidence="3">VOC domain-containing protein</fullName>
    </recommendedName>
</protein>
<name>A0A846WNI7_9ACTN</name>
<gene>
    <name evidence="1" type="ORF">HGA05_13375</name>
</gene>